<keyword evidence="2" id="KW-1185">Reference proteome</keyword>
<gene>
    <name evidence="1" type="ordered locus">MSWAN_1866</name>
</gene>
<dbReference type="HOGENOM" id="CLU_1792153_0_0_2"/>
<evidence type="ECO:0000313" key="1">
    <source>
        <dbReference type="EMBL" id="AEG18877.1"/>
    </source>
</evidence>
<dbReference type="STRING" id="868131.MSWAN_1866"/>
<reference evidence="1 2" key="1">
    <citation type="journal article" date="2014" name="Int. J. Syst. Evol. Microbiol.">
        <title>Methanobacterium paludis sp. nov. and a novel strain of Methanobacterium lacus isolated from northern peatlands.</title>
        <authorList>
            <person name="Cadillo-Quiroz H."/>
            <person name="Brauer S.L."/>
            <person name="Goodson N."/>
            <person name="Yavitt J.B."/>
            <person name="Zinder S.H."/>
        </authorList>
    </citation>
    <scope>NUCLEOTIDE SEQUENCE [LARGE SCALE GENOMIC DNA]</scope>
    <source>
        <strain evidence="2">DSM 25820 / JCM 18151 / SWAN1</strain>
    </source>
</reference>
<dbReference type="Proteomes" id="UP000009231">
    <property type="component" value="Chromosome"/>
</dbReference>
<dbReference type="EMBL" id="CP002772">
    <property type="protein sequence ID" value="AEG18877.1"/>
    <property type="molecule type" value="Genomic_DNA"/>
</dbReference>
<evidence type="ECO:0000313" key="2">
    <source>
        <dbReference type="Proteomes" id="UP000009231"/>
    </source>
</evidence>
<sequence length="123" mass="14884">MDREELADKIIETEPEKVQGDKDVWEEHIYFSDKVLIVGYKENEDYCAGHPEGKCVRYYSWYWELRDSDSWEVLQENHEGDYTFCTEFEKCKLSDQDFLDDIADEIAEEVFRWLQDLKHDKEI</sequence>
<organism evidence="1 2">
    <name type="scientific">Methanobacterium paludis (strain DSM 25820 / JCM 18151 / SWAN1)</name>
    <dbReference type="NCBI Taxonomy" id="868131"/>
    <lineage>
        <taxon>Archaea</taxon>
        <taxon>Methanobacteriati</taxon>
        <taxon>Methanobacteriota</taxon>
        <taxon>Methanomada group</taxon>
        <taxon>Methanobacteria</taxon>
        <taxon>Methanobacteriales</taxon>
        <taxon>Methanobacteriaceae</taxon>
        <taxon>Methanobacterium</taxon>
    </lineage>
</organism>
<dbReference type="GeneID" id="10669376"/>
<dbReference type="AlphaFoldDB" id="F6D5D6"/>
<protein>
    <submittedName>
        <fullName evidence="1">Uncharacterized protein</fullName>
    </submittedName>
</protein>
<proteinExistence type="predicted"/>
<name>F6D5D6_METPW</name>
<accession>F6D5D6</accession>
<dbReference type="eggNOG" id="arCOG13994">
    <property type="taxonomic scope" value="Archaea"/>
</dbReference>
<dbReference type="RefSeq" id="WP_013826376.1">
    <property type="nucleotide sequence ID" value="NC_015574.1"/>
</dbReference>
<dbReference type="KEGG" id="mew:MSWAN_1866"/>